<gene>
    <name evidence="3" type="primary">coaE</name>
    <name evidence="5" type="ORF">D4765_01815</name>
</gene>
<evidence type="ECO:0000256" key="4">
    <source>
        <dbReference type="NCBIfam" id="TIGR00152"/>
    </source>
</evidence>
<comment type="catalytic activity">
    <reaction evidence="3">
        <text>3'-dephospho-CoA + ATP = ADP + CoA + H(+)</text>
        <dbReference type="Rhea" id="RHEA:18245"/>
        <dbReference type="ChEBI" id="CHEBI:15378"/>
        <dbReference type="ChEBI" id="CHEBI:30616"/>
        <dbReference type="ChEBI" id="CHEBI:57287"/>
        <dbReference type="ChEBI" id="CHEBI:57328"/>
        <dbReference type="ChEBI" id="CHEBI:456216"/>
        <dbReference type="EC" id="2.7.1.24"/>
    </reaction>
</comment>
<dbReference type="PROSITE" id="PS51219">
    <property type="entry name" value="DPCK"/>
    <property type="match status" value="1"/>
</dbReference>
<keyword evidence="1 3" id="KW-0547">Nucleotide-binding</keyword>
<dbReference type="AlphaFoldDB" id="A0A4T2CAS3"/>
<protein>
    <recommendedName>
        <fullName evidence="3 4">Dephospho-CoA kinase</fullName>
        <ecNumber evidence="3 4">2.7.1.24</ecNumber>
    </recommendedName>
    <alternativeName>
        <fullName evidence="3">Dephosphocoenzyme A kinase</fullName>
    </alternativeName>
</protein>
<evidence type="ECO:0000256" key="1">
    <source>
        <dbReference type="ARBA" id="ARBA00022741"/>
    </source>
</evidence>
<reference evidence="5 6" key="1">
    <citation type="journal article" date="2019" name="Microorganisms">
        <title>Systematic Affiliation and Genome Analysis of Subtercola vilae DB165(T) with Particular Emphasis on Cold Adaptation of an Isolate from a High-Altitude Cold Volcano Lake.</title>
        <authorList>
            <person name="Villalobos A.S."/>
            <person name="Wiese J."/>
            <person name="Imhoff J.F."/>
            <person name="Dorador C."/>
            <person name="Keller A."/>
            <person name="Hentschel U."/>
        </authorList>
    </citation>
    <scope>NUCLEOTIDE SEQUENCE [LARGE SCALE GENOMIC DNA]</scope>
    <source>
        <strain evidence="5 6">DB165</strain>
    </source>
</reference>
<dbReference type="OrthoDB" id="9812943at2"/>
<dbReference type="EMBL" id="QYRT01000002">
    <property type="protein sequence ID" value="TIH40742.1"/>
    <property type="molecule type" value="Genomic_DNA"/>
</dbReference>
<comment type="function">
    <text evidence="3">Catalyzes the phosphorylation of the 3'-hydroxyl group of dephosphocoenzyme A to form coenzyme A.</text>
</comment>
<evidence type="ECO:0000313" key="6">
    <source>
        <dbReference type="Proteomes" id="UP000306192"/>
    </source>
</evidence>
<comment type="subcellular location">
    <subcellularLocation>
        <location evidence="3">Cytoplasm</location>
    </subcellularLocation>
</comment>
<keyword evidence="3" id="KW-0173">Coenzyme A biosynthesis</keyword>
<dbReference type="GO" id="GO:0015937">
    <property type="term" value="P:coenzyme A biosynthetic process"/>
    <property type="evidence" value="ECO:0007669"/>
    <property type="project" value="UniProtKB-UniRule"/>
</dbReference>
<dbReference type="PANTHER" id="PTHR10695">
    <property type="entry name" value="DEPHOSPHO-COA KINASE-RELATED"/>
    <property type="match status" value="1"/>
</dbReference>
<dbReference type="NCBIfam" id="NF002879">
    <property type="entry name" value="PRK03333.1"/>
    <property type="match status" value="1"/>
</dbReference>
<keyword evidence="3 5" id="KW-0418">Kinase</keyword>
<proteinExistence type="inferred from homology"/>
<keyword evidence="6" id="KW-1185">Reference proteome</keyword>
<comment type="pathway">
    <text evidence="3">Cofactor biosynthesis; coenzyme A biosynthesis; CoA from (R)-pantothenate: step 5/5.</text>
</comment>
<dbReference type="RefSeq" id="WP_136640513.1">
    <property type="nucleotide sequence ID" value="NZ_QYRT01000002.1"/>
</dbReference>
<dbReference type="GO" id="GO:0005737">
    <property type="term" value="C:cytoplasm"/>
    <property type="evidence" value="ECO:0007669"/>
    <property type="project" value="UniProtKB-SubCell"/>
</dbReference>
<evidence type="ECO:0000256" key="3">
    <source>
        <dbReference type="HAMAP-Rule" id="MF_00376"/>
    </source>
</evidence>
<evidence type="ECO:0000256" key="2">
    <source>
        <dbReference type="ARBA" id="ARBA00022840"/>
    </source>
</evidence>
<dbReference type="SUPFAM" id="SSF52540">
    <property type="entry name" value="P-loop containing nucleoside triphosphate hydrolases"/>
    <property type="match status" value="1"/>
</dbReference>
<dbReference type="PANTHER" id="PTHR10695:SF46">
    <property type="entry name" value="BIFUNCTIONAL COENZYME A SYNTHASE-RELATED"/>
    <property type="match status" value="1"/>
</dbReference>
<dbReference type="Proteomes" id="UP000306192">
    <property type="component" value="Unassembled WGS sequence"/>
</dbReference>
<dbReference type="InterPro" id="IPR001977">
    <property type="entry name" value="Depp_CoAkinase"/>
</dbReference>
<evidence type="ECO:0000313" key="5">
    <source>
        <dbReference type="EMBL" id="TIH40742.1"/>
    </source>
</evidence>
<name>A0A4T2CAS3_9MICO</name>
<dbReference type="EC" id="2.7.1.24" evidence="3 4"/>
<dbReference type="GO" id="GO:0004140">
    <property type="term" value="F:dephospho-CoA kinase activity"/>
    <property type="evidence" value="ECO:0007669"/>
    <property type="project" value="UniProtKB-UniRule"/>
</dbReference>
<dbReference type="Gene3D" id="3.40.50.300">
    <property type="entry name" value="P-loop containing nucleotide triphosphate hydrolases"/>
    <property type="match status" value="1"/>
</dbReference>
<organism evidence="5 6">
    <name type="scientific">Subtercola vilae</name>
    <dbReference type="NCBI Taxonomy" id="2056433"/>
    <lineage>
        <taxon>Bacteria</taxon>
        <taxon>Bacillati</taxon>
        <taxon>Actinomycetota</taxon>
        <taxon>Actinomycetes</taxon>
        <taxon>Micrococcales</taxon>
        <taxon>Microbacteriaceae</taxon>
        <taxon>Subtercola</taxon>
    </lineage>
</organism>
<dbReference type="CDD" id="cd02022">
    <property type="entry name" value="DPCK"/>
    <property type="match status" value="1"/>
</dbReference>
<feature type="binding site" evidence="3">
    <location>
        <begin position="11"/>
        <end position="16"/>
    </location>
    <ligand>
        <name>ATP</name>
        <dbReference type="ChEBI" id="CHEBI:30616"/>
    </ligand>
</feature>
<dbReference type="NCBIfam" id="TIGR00152">
    <property type="entry name" value="dephospho-CoA kinase"/>
    <property type="match status" value="1"/>
</dbReference>
<dbReference type="InterPro" id="IPR027417">
    <property type="entry name" value="P-loop_NTPase"/>
</dbReference>
<keyword evidence="3 5" id="KW-0808">Transferase</keyword>
<dbReference type="GO" id="GO:0005524">
    <property type="term" value="F:ATP binding"/>
    <property type="evidence" value="ECO:0007669"/>
    <property type="project" value="UniProtKB-UniRule"/>
</dbReference>
<keyword evidence="3" id="KW-0963">Cytoplasm</keyword>
<comment type="similarity">
    <text evidence="3">Belongs to the CoaE family.</text>
</comment>
<dbReference type="UniPathway" id="UPA00241">
    <property type="reaction ID" value="UER00356"/>
</dbReference>
<dbReference type="Pfam" id="PF01121">
    <property type="entry name" value="CoaE"/>
    <property type="match status" value="1"/>
</dbReference>
<sequence>MYLVALTGGIASGKSTVAKRLAEHGAVRIDADQLAREVVEPGTDALQNIANTFGEQLVLPDGSLDRASLGAAVFGHPEQLVKLNAIVHPAVQQLTRERIAEAEAADPDAIIVYDVPLLVEGKLPHPFEQVIVVSAPDELRIDRLITHRGMSRSDAERRIASQVSEAERLAIADIVIDSTGTLADTLTRADALWLTLRAQAEAKA</sequence>
<comment type="caution">
    <text evidence="5">The sequence shown here is derived from an EMBL/GenBank/DDBJ whole genome shotgun (WGS) entry which is preliminary data.</text>
</comment>
<keyword evidence="2 3" id="KW-0067">ATP-binding</keyword>
<dbReference type="HAMAP" id="MF_00376">
    <property type="entry name" value="Dephospho_CoA_kinase"/>
    <property type="match status" value="1"/>
</dbReference>
<accession>A0A4T2CAS3</accession>